<comment type="subcellular location">
    <subcellularLocation>
        <location evidence="11">Secreted</location>
    </subcellularLocation>
</comment>
<sequence length="501" mass="55481">MYQKLGICALSLSLLGTVYTPTAGAESVAPTDQITVKNKSDVMKALKQIAPDKGIKNYNKYYSIEKEQKDDMGYTHYTLYPKVKNHIAKDREVKVHVDSKGKVVMVNGEVKASEVKPKNDVSLSKEDAVNDAFKAVKLNRSEVKNGKDEVVKSNEVVINGDENKFVYEVEITTIDPQPSHWKVQIDAKTGEVVEKQDLIKHAAATGTGVGVRNDRKQININSTSGGYTLEDVTRNGVLSAYSYNQATDTANLITDRDRTFDANDQKAGVDANYYAGKVYDYYKNVHNRDSYDDKGSPIASITHVNTFQGEDNSTNAAWLGDKMIYGDGDGREMHSLAAADDIIAHEITHGVTQETAALVYQDQPGALNESFSDVFAYFIDFEDTLLGEDAYINPGPNKAFRSFSDPTKFNQPAHMRDYKHVRYDNGGVHINSGIPNKAAYLTTQKLGKSKSEKIYYRALSQYLTSTSQFADAKRALEQSAQDLYGASAKQKVTEAWNEVGV</sequence>
<dbReference type="AlphaFoldDB" id="A0A2T4ML97"/>
<dbReference type="Gene3D" id="3.10.170.10">
    <property type="match status" value="1"/>
</dbReference>
<dbReference type="InterPro" id="IPR027268">
    <property type="entry name" value="Peptidase_M4/M1_CTD_sf"/>
</dbReference>
<evidence type="ECO:0000259" key="13">
    <source>
        <dbReference type="Pfam" id="PF02868"/>
    </source>
</evidence>
<dbReference type="Pfam" id="PF03413">
    <property type="entry name" value="PepSY"/>
    <property type="match status" value="1"/>
</dbReference>
<keyword evidence="8 11" id="KW-0482">Metalloprotease</keyword>
<dbReference type="Pfam" id="PF01447">
    <property type="entry name" value="Peptidase_M4"/>
    <property type="match status" value="1"/>
</dbReference>
<evidence type="ECO:0000256" key="10">
    <source>
        <dbReference type="PIRSR" id="PIRSR623612-1"/>
    </source>
</evidence>
<dbReference type="SUPFAM" id="SSF55486">
    <property type="entry name" value="Metalloproteases ('zincins'), catalytic domain"/>
    <property type="match status" value="1"/>
</dbReference>
<evidence type="ECO:0000313" key="17">
    <source>
        <dbReference type="Proteomes" id="UP000646308"/>
    </source>
</evidence>
<dbReference type="PRINTS" id="PR00730">
    <property type="entry name" value="THERMOLYSIN"/>
</dbReference>
<evidence type="ECO:0000256" key="11">
    <source>
        <dbReference type="RuleBase" id="RU366073"/>
    </source>
</evidence>
<comment type="function">
    <text evidence="11">Extracellular zinc metalloprotease.</text>
</comment>
<gene>
    <name evidence="16" type="ORF">GLV84_08150</name>
</gene>
<dbReference type="GO" id="GO:0004222">
    <property type="term" value="F:metalloendopeptidase activity"/>
    <property type="evidence" value="ECO:0007669"/>
    <property type="project" value="UniProtKB-UniRule"/>
</dbReference>
<dbReference type="Pfam" id="PF02868">
    <property type="entry name" value="Peptidase_M4_C"/>
    <property type="match status" value="1"/>
</dbReference>
<feature type="domain" description="PepSY" evidence="14">
    <location>
        <begin position="123"/>
        <end position="194"/>
    </location>
</feature>
<dbReference type="CDD" id="cd09597">
    <property type="entry name" value="M4_TLP"/>
    <property type="match status" value="1"/>
</dbReference>
<feature type="domain" description="FTP" evidence="15">
    <location>
        <begin position="64"/>
        <end position="110"/>
    </location>
</feature>
<comment type="similarity">
    <text evidence="2 11">Belongs to the peptidase M4 family.</text>
</comment>
<evidence type="ECO:0000256" key="9">
    <source>
        <dbReference type="ARBA" id="ARBA00023145"/>
    </source>
</evidence>
<dbReference type="Gene3D" id="1.10.390.10">
    <property type="entry name" value="Neutral Protease Domain 2"/>
    <property type="match status" value="1"/>
</dbReference>
<evidence type="ECO:0000256" key="2">
    <source>
        <dbReference type="ARBA" id="ARBA00009388"/>
    </source>
</evidence>
<feature type="chain" id="PRO_5044034154" description="Neutral metalloproteinase" evidence="11">
    <location>
        <begin position="26"/>
        <end position="501"/>
    </location>
</feature>
<evidence type="ECO:0000256" key="6">
    <source>
        <dbReference type="ARBA" id="ARBA00022801"/>
    </source>
</evidence>
<keyword evidence="7 11" id="KW-0862">Zinc</keyword>
<dbReference type="PANTHER" id="PTHR33794">
    <property type="entry name" value="BACILLOLYSIN"/>
    <property type="match status" value="1"/>
</dbReference>
<evidence type="ECO:0000259" key="15">
    <source>
        <dbReference type="Pfam" id="PF07504"/>
    </source>
</evidence>
<dbReference type="InterPro" id="IPR013856">
    <property type="entry name" value="Peptidase_M4_domain"/>
</dbReference>
<evidence type="ECO:0000256" key="7">
    <source>
        <dbReference type="ARBA" id="ARBA00022833"/>
    </source>
</evidence>
<evidence type="ECO:0000256" key="5">
    <source>
        <dbReference type="ARBA" id="ARBA00022729"/>
    </source>
</evidence>
<dbReference type="InterPro" id="IPR050728">
    <property type="entry name" value="Zinc_Metalloprotease_M4"/>
</dbReference>
<keyword evidence="11" id="KW-0964">Secreted</keyword>
<evidence type="ECO:0000256" key="4">
    <source>
        <dbReference type="ARBA" id="ARBA00022723"/>
    </source>
</evidence>
<reference evidence="16" key="1">
    <citation type="submission" date="2019-11" db="EMBL/GenBank/DDBJ databases">
        <title>Whole genome comparisons of Staphylococcus agnetis isolates from cattle and chickens.</title>
        <authorList>
            <person name="Rhoads D."/>
            <person name="Shwani A."/>
            <person name="Adkins P."/>
            <person name="Calcutt M."/>
            <person name="Middleton J."/>
        </authorList>
    </citation>
    <scope>NUCLEOTIDE SEQUENCE</scope>
    <source>
        <strain evidence="16">1387</strain>
    </source>
</reference>
<keyword evidence="6 11" id="KW-0378">Hydrolase</keyword>
<evidence type="ECO:0000259" key="14">
    <source>
        <dbReference type="Pfam" id="PF03413"/>
    </source>
</evidence>
<evidence type="ECO:0000256" key="8">
    <source>
        <dbReference type="ARBA" id="ARBA00023049"/>
    </source>
</evidence>
<dbReference type="InterPro" id="IPR023612">
    <property type="entry name" value="Peptidase_M4"/>
</dbReference>
<keyword evidence="5 11" id="KW-0732">Signal</keyword>
<feature type="signal peptide" evidence="11">
    <location>
        <begin position="1"/>
        <end position="25"/>
    </location>
</feature>
<evidence type="ECO:0000256" key="3">
    <source>
        <dbReference type="ARBA" id="ARBA00022670"/>
    </source>
</evidence>
<dbReference type="GO" id="GO:0005576">
    <property type="term" value="C:extracellular region"/>
    <property type="evidence" value="ECO:0007669"/>
    <property type="project" value="UniProtKB-SubCell"/>
</dbReference>
<dbReference type="GO" id="GO:0046872">
    <property type="term" value="F:metal ion binding"/>
    <property type="evidence" value="ECO:0007669"/>
    <property type="project" value="UniProtKB-UniRule"/>
</dbReference>
<dbReference type="EC" id="3.4.24.-" evidence="11"/>
<protein>
    <recommendedName>
        <fullName evidence="11">Neutral metalloproteinase</fullName>
        <ecNumber evidence="11">3.4.24.-</ecNumber>
    </recommendedName>
</protein>
<evidence type="ECO:0000259" key="12">
    <source>
        <dbReference type="Pfam" id="PF01447"/>
    </source>
</evidence>
<proteinExistence type="inferred from homology"/>
<name>A0A2T4ML97_9STAP</name>
<organism evidence="16 17">
    <name type="scientific">Staphylococcus agnetis</name>
    <dbReference type="NCBI Taxonomy" id="985762"/>
    <lineage>
        <taxon>Bacteria</taxon>
        <taxon>Bacillati</taxon>
        <taxon>Bacillota</taxon>
        <taxon>Bacilli</taxon>
        <taxon>Bacillales</taxon>
        <taxon>Staphylococcaceae</taxon>
        <taxon>Staphylococcus</taxon>
    </lineage>
</organism>
<comment type="caution">
    <text evidence="16">The sequence shown here is derived from an EMBL/GenBank/DDBJ whole genome shotgun (WGS) entry which is preliminary data.</text>
</comment>
<evidence type="ECO:0000313" key="16">
    <source>
        <dbReference type="EMBL" id="NJI02797.1"/>
    </source>
</evidence>
<dbReference type="GO" id="GO:0006508">
    <property type="term" value="P:proteolysis"/>
    <property type="evidence" value="ECO:0007669"/>
    <property type="project" value="UniProtKB-KW"/>
</dbReference>
<keyword evidence="9" id="KW-0865">Zymogen</keyword>
<dbReference type="InterPro" id="IPR025711">
    <property type="entry name" value="PepSY"/>
</dbReference>
<dbReference type="InterPro" id="IPR011096">
    <property type="entry name" value="FTP_domain"/>
</dbReference>
<dbReference type="EMBL" id="WMFL01000080">
    <property type="protein sequence ID" value="NJI02797.1"/>
    <property type="molecule type" value="Genomic_DNA"/>
</dbReference>
<dbReference type="Pfam" id="PF07504">
    <property type="entry name" value="FTP"/>
    <property type="match status" value="1"/>
</dbReference>
<evidence type="ECO:0000256" key="1">
    <source>
        <dbReference type="ARBA" id="ARBA00001947"/>
    </source>
</evidence>
<accession>A0A2T4ML97</accession>
<keyword evidence="4" id="KW-0479">Metal-binding</keyword>
<dbReference type="PANTHER" id="PTHR33794:SF1">
    <property type="entry name" value="BACILLOLYSIN"/>
    <property type="match status" value="1"/>
</dbReference>
<comment type="cofactor">
    <cofactor evidence="1 11">
        <name>Zn(2+)</name>
        <dbReference type="ChEBI" id="CHEBI:29105"/>
    </cofactor>
</comment>
<feature type="active site" description="Proton donor" evidence="10">
    <location>
        <position position="429"/>
    </location>
</feature>
<dbReference type="InterPro" id="IPR001570">
    <property type="entry name" value="Peptidase_M4_C_domain"/>
</dbReference>
<feature type="active site" evidence="10">
    <location>
        <position position="346"/>
    </location>
</feature>
<feature type="domain" description="Peptidase M4" evidence="12">
    <location>
        <begin position="205"/>
        <end position="353"/>
    </location>
</feature>
<dbReference type="RefSeq" id="WP_107368423.1">
    <property type="nucleotide sequence ID" value="NZ_CP081015.1"/>
</dbReference>
<feature type="domain" description="Peptidase M4 C-terminal" evidence="13">
    <location>
        <begin position="356"/>
        <end position="501"/>
    </location>
</feature>
<dbReference type="Gene3D" id="3.10.450.40">
    <property type="match status" value="1"/>
</dbReference>
<keyword evidence="3 11" id="KW-0645">Protease</keyword>
<dbReference type="Proteomes" id="UP000646308">
    <property type="component" value="Unassembled WGS sequence"/>
</dbReference>